<sequence>MASQRLLGVTFLPAEQLLEAKCFLASDLAAESIFEPWTSPTCCKEFSGKAVEVEEVLADQQQLLHLKTEQLHQSPLAESATAVQHLTSLLHTIRRMDEYKPIDWSLGGGLWKQEDPHKNVICLGRRLSRDAVCNPDPHPYGDLGD</sequence>
<dbReference type="EMBL" id="OX395140">
    <property type="protein sequence ID" value="CAI5794234.1"/>
    <property type="molecule type" value="Genomic_DNA"/>
</dbReference>
<accession>A0AA35LEP2</accession>
<reference evidence="1" key="1">
    <citation type="submission" date="2022-12" db="EMBL/GenBank/DDBJ databases">
        <authorList>
            <person name="Alioto T."/>
            <person name="Alioto T."/>
            <person name="Gomez Garrido J."/>
        </authorList>
    </citation>
    <scope>NUCLEOTIDE SEQUENCE</scope>
</reference>
<evidence type="ECO:0000313" key="1">
    <source>
        <dbReference type="EMBL" id="CAI5794234.1"/>
    </source>
</evidence>
<name>A0AA35LEP2_9SAUR</name>
<dbReference type="Proteomes" id="UP001178461">
    <property type="component" value="Chromosome Z"/>
</dbReference>
<dbReference type="AlphaFoldDB" id="A0AA35LEP2"/>
<gene>
    <name evidence="1" type="ORF">PODLI_1B006856</name>
</gene>
<proteinExistence type="predicted"/>
<evidence type="ECO:0000313" key="2">
    <source>
        <dbReference type="Proteomes" id="UP001178461"/>
    </source>
</evidence>
<keyword evidence="2" id="KW-1185">Reference proteome</keyword>
<protein>
    <submittedName>
        <fullName evidence="1">Uncharacterized protein</fullName>
    </submittedName>
</protein>
<organism evidence="1 2">
    <name type="scientific">Podarcis lilfordi</name>
    <name type="common">Lilford's wall lizard</name>
    <dbReference type="NCBI Taxonomy" id="74358"/>
    <lineage>
        <taxon>Eukaryota</taxon>
        <taxon>Metazoa</taxon>
        <taxon>Chordata</taxon>
        <taxon>Craniata</taxon>
        <taxon>Vertebrata</taxon>
        <taxon>Euteleostomi</taxon>
        <taxon>Lepidosauria</taxon>
        <taxon>Squamata</taxon>
        <taxon>Bifurcata</taxon>
        <taxon>Unidentata</taxon>
        <taxon>Episquamata</taxon>
        <taxon>Laterata</taxon>
        <taxon>Lacertibaenia</taxon>
        <taxon>Lacertidae</taxon>
        <taxon>Podarcis</taxon>
    </lineage>
</organism>